<evidence type="ECO:0000256" key="1">
    <source>
        <dbReference type="ARBA" id="ARBA00022491"/>
    </source>
</evidence>
<dbReference type="PANTHER" id="PTHR43479">
    <property type="entry name" value="ACREF/ENVCD OPERON REPRESSOR-RELATED"/>
    <property type="match status" value="1"/>
</dbReference>
<evidence type="ECO:0000259" key="4">
    <source>
        <dbReference type="PROSITE" id="PS50977"/>
    </source>
</evidence>
<evidence type="ECO:0000256" key="3">
    <source>
        <dbReference type="PROSITE-ProRule" id="PRU00335"/>
    </source>
</evidence>
<dbReference type="GO" id="GO:0003677">
    <property type="term" value="F:DNA binding"/>
    <property type="evidence" value="ECO:0007669"/>
    <property type="project" value="UniProtKB-UniRule"/>
</dbReference>
<dbReference type="EMBL" id="PDFK01000001">
    <property type="protein sequence ID" value="PKU53012.1"/>
    <property type="molecule type" value="Genomic_DNA"/>
</dbReference>
<dbReference type="Pfam" id="PF21303">
    <property type="entry name" value="TetR_C_39"/>
    <property type="match status" value="1"/>
</dbReference>
<dbReference type="Pfam" id="PF00440">
    <property type="entry name" value="TetR_N"/>
    <property type="match status" value="1"/>
</dbReference>
<evidence type="ECO:0000256" key="2">
    <source>
        <dbReference type="ARBA" id="ARBA00023125"/>
    </source>
</evidence>
<keyword evidence="2 3" id="KW-0238">DNA-binding</keyword>
<gene>
    <name evidence="5" type="ORF">CRI88_01390</name>
</gene>
<name>A0A2I0V458_9BACI</name>
<dbReference type="AlphaFoldDB" id="A0A2I0V458"/>
<evidence type="ECO:0000313" key="5">
    <source>
        <dbReference type="EMBL" id="PKU53012.1"/>
    </source>
</evidence>
<dbReference type="RefSeq" id="WP_058843324.1">
    <property type="nucleotide sequence ID" value="NZ_JAZBNI010000003.1"/>
</dbReference>
<dbReference type="PROSITE" id="PS50977">
    <property type="entry name" value="HTH_TETR_2"/>
    <property type="match status" value="1"/>
</dbReference>
<dbReference type="InterPro" id="IPR049149">
    <property type="entry name" value="TetR/AcrR_C"/>
</dbReference>
<comment type="caution">
    <text evidence="5">The sequence shown here is derived from an EMBL/GenBank/DDBJ whole genome shotgun (WGS) entry which is preliminary data.</text>
</comment>
<dbReference type="InterPro" id="IPR050624">
    <property type="entry name" value="HTH-type_Tx_Regulator"/>
</dbReference>
<reference evidence="5 6" key="1">
    <citation type="submission" date="2017-10" db="EMBL/GenBank/DDBJ databases">
        <title>Draft genome of Lysinibacillus fusiformis strain Juneja, a laboratory-derived pathogen of Drosophila melanogaster.</title>
        <authorList>
            <person name="Smith B.R."/>
            <person name="Unckless R.L."/>
        </authorList>
    </citation>
    <scope>NUCLEOTIDE SEQUENCE [LARGE SCALE GENOMIC DNA]</scope>
    <source>
        <strain evidence="5 6">Juneja</strain>
    </source>
</reference>
<evidence type="ECO:0000313" key="6">
    <source>
        <dbReference type="Proteomes" id="UP000234956"/>
    </source>
</evidence>
<dbReference type="Proteomes" id="UP000234956">
    <property type="component" value="Unassembled WGS sequence"/>
</dbReference>
<feature type="domain" description="HTH tetR-type" evidence="4">
    <location>
        <begin position="9"/>
        <end position="69"/>
    </location>
</feature>
<protein>
    <submittedName>
        <fullName evidence="5">TetR/AcrR family transcriptional regulator</fullName>
    </submittedName>
</protein>
<dbReference type="PRINTS" id="PR00455">
    <property type="entry name" value="HTHTETR"/>
</dbReference>
<organism evidence="5 6">
    <name type="scientific">Lysinibacillus fusiformis</name>
    <dbReference type="NCBI Taxonomy" id="28031"/>
    <lineage>
        <taxon>Bacteria</taxon>
        <taxon>Bacillati</taxon>
        <taxon>Bacillota</taxon>
        <taxon>Bacilli</taxon>
        <taxon>Bacillales</taxon>
        <taxon>Bacillaceae</taxon>
        <taxon>Lysinibacillus</taxon>
    </lineage>
</organism>
<sequence length="203" mass="23854">MARTNKNYEHKKNDILIRIWEVLLQYGYEKMTLPIIIKELGISRGAFYHYFQSKEECVDEAVKLFVENAVVEIKTMDNKTLSADVRLKMAVQNSISLFHQNKEQDRMMNQPENAVFHQKLMIGLTKYLAPYFAEIIEQGVEEKIFYTNYPLEIAEMLLTLSNFYLDKDLFHWDPETIPYKITAYEELINKGLGTTDNIGFFTN</sequence>
<accession>A0A2I0V458</accession>
<feature type="DNA-binding region" description="H-T-H motif" evidence="3">
    <location>
        <begin position="32"/>
        <end position="51"/>
    </location>
</feature>
<keyword evidence="1" id="KW-0678">Repressor</keyword>
<dbReference type="SUPFAM" id="SSF46689">
    <property type="entry name" value="Homeodomain-like"/>
    <property type="match status" value="1"/>
</dbReference>
<dbReference type="InterPro" id="IPR009057">
    <property type="entry name" value="Homeodomain-like_sf"/>
</dbReference>
<dbReference type="InterPro" id="IPR001647">
    <property type="entry name" value="HTH_TetR"/>
</dbReference>
<dbReference type="Gene3D" id="1.10.357.10">
    <property type="entry name" value="Tetracycline Repressor, domain 2"/>
    <property type="match status" value="1"/>
</dbReference>
<dbReference type="PANTHER" id="PTHR43479:SF11">
    <property type="entry name" value="ACREF_ENVCD OPERON REPRESSOR-RELATED"/>
    <property type="match status" value="1"/>
</dbReference>
<proteinExistence type="predicted"/>
<dbReference type="PROSITE" id="PS01081">
    <property type="entry name" value="HTH_TETR_1"/>
    <property type="match status" value="1"/>
</dbReference>
<dbReference type="InterPro" id="IPR023772">
    <property type="entry name" value="DNA-bd_HTH_TetR-type_CS"/>
</dbReference>